<evidence type="ECO:0000313" key="3">
    <source>
        <dbReference type="Proteomes" id="UP000254326"/>
    </source>
</evidence>
<proteinExistence type="predicted"/>
<evidence type="ECO:0000313" key="2">
    <source>
        <dbReference type="EMBL" id="RDL43443.1"/>
    </source>
</evidence>
<dbReference type="Proteomes" id="UP000254326">
    <property type="component" value="Unassembled WGS sequence"/>
</dbReference>
<dbReference type="Gene3D" id="3.90.1200.10">
    <property type="match status" value="1"/>
</dbReference>
<keyword evidence="2" id="KW-0808">Transferase</keyword>
<dbReference type="SUPFAM" id="SSF56112">
    <property type="entry name" value="Protein kinase-like (PK-like)"/>
    <property type="match status" value="1"/>
</dbReference>
<sequence>MHFLLDELGKHCYFMGLFFKTHSNDELALLRSRQGYVKILREKVELECARVLQRRKPGTSFYNQVVAHKTLIIALSDLSSMSMACFDEIEADQPFIHPAQKLCIKLVRRFGQSINLVTIGVDGAPRRAGLKLARRTEKLLALYEQIQQETLSQRDRLDDRELRTVLHCNFGLKRLVTQLSVLGEALIKADVGQVATLKNYRHLKDAAASLNYNLDDVTVKRLALTRSGSAIASIAYEGNDNSVDVLAVYKEGDYTKIKEEVEGVAQWQKVAPDVAPEVLAHSSRQGETSSLLIEHLPGKTFEKLALAGDQSGTEKILKALFKTLNRIWSDTLTAESCNAHFMAQLQKRIGDSRSVHPKLFAPTQTICDVVTLGFNELIERVQAKESRWTAPFSVLVHGDFNVDNLIFNEAEKRLYFIDLHRSSYFDYVQDISVLMISLYRLQAPDKKTRKLMMVCIEKIARYARKFAQKHNDELFELRLAAGLARSFATSTRFIYDAKLASKMYFRSRYLLETLANMAPEQEAHYQLSLEELFGE</sequence>
<dbReference type="InterPro" id="IPR011009">
    <property type="entry name" value="Kinase-like_dom_sf"/>
</dbReference>
<evidence type="ECO:0000259" key="1">
    <source>
        <dbReference type="Pfam" id="PF01636"/>
    </source>
</evidence>
<dbReference type="InterPro" id="IPR002575">
    <property type="entry name" value="Aminoglycoside_PTrfase"/>
</dbReference>
<protein>
    <submittedName>
        <fullName evidence="2">Aminoglycoside phosphotransferase family protein</fullName>
    </submittedName>
</protein>
<reference evidence="2 3" key="1">
    <citation type="submission" date="2018-06" db="EMBL/GenBank/DDBJ databases">
        <title>Marinomonas sp. YLB-05 draft genome sequence.</title>
        <authorList>
            <person name="Yu L."/>
            <person name="Tang X."/>
        </authorList>
    </citation>
    <scope>NUCLEOTIDE SEQUENCE [LARGE SCALE GENOMIC DNA]</scope>
    <source>
        <strain evidence="2 3">YLB-05</strain>
    </source>
</reference>
<accession>A0A370U6R1</accession>
<dbReference type="AlphaFoldDB" id="A0A370U6R1"/>
<dbReference type="Pfam" id="PF01636">
    <property type="entry name" value="APH"/>
    <property type="match status" value="1"/>
</dbReference>
<feature type="domain" description="Aminoglycoside phosphotransferase" evidence="1">
    <location>
        <begin position="274"/>
        <end position="437"/>
    </location>
</feature>
<gene>
    <name evidence="2" type="ORF">DN730_13985</name>
</gene>
<name>A0A370U6R1_9GAMM</name>
<comment type="caution">
    <text evidence="2">The sequence shown here is derived from an EMBL/GenBank/DDBJ whole genome shotgun (WGS) entry which is preliminary data.</text>
</comment>
<keyword evidence="3" id="KW-1185">Reference proteome</keyword>
<dbReference type="GO" id="GO:0016740">
    <property type="term" value="F:transferase activity"/>
    <property type="evidence" value="ECO:0007669"/>
    <property type="project" value="UniProtKB-KW"/>
</dbReference>
<dbReference type="OrthoDB" id="3806873at2"/>
<organism evidence="2 3">
    <name type="scientific">Marinomonas piezotolerans</name>
    <dbReference type="NCBI Taxonomy" id="2213058"/>
    <lineage>
        <taxon>Bacteria</taxon>
        <taxon>Pseudomonadati</taxon>
        <taxon>Pseudomonadota</taxon>
        <taxon>Gammaproteobacteria</taxon>
        <taxon>Oceanospirillales</taxon>
        <taxon>Oceanospirillaceae</taxon>
        <taxon>Marinomonas</taxon>
    </lineage>
</organism>
<dbReference type="EMBL" id="QKRA01000007">
    <property type="protein sequence ID" value="RDL43443.1"/>
    <property type="molecule type" value="Genomic_DNA"/>
</dbReference>